<dbReference type="GO" id="GO:0009037">
    <property type="term" value="F:tyrosine-based site-specific recombinase activity"/>
    <property type="evidence" value="ECO:0007669"/>
    <property type="project" value="UniProtKB-UniRule"/>
</dbReference>
<dbReference type="GO" id="GO:0006313">
    <property type="term" value="P:DNA transposition"/>
    <property type="evidence" value="ECO:0007669"/>
    <property type="project" value="UniProtKB-UniRule"/>
</dbReference>
<gene>
    <name evidence="13" type="primary">xerD</name>
    <name evidence="10" type="synonym">xerC</name>
    <name evidence="13" type="ORF">IDH44_16660</name>
</gene>
<dbReference type="PANTHER" id="PTHR30349">
    <property type="entry name" value="PHAGE INTEGRASE-RELATED"/>
    <property type="match status" value="1"/>
</dbReference>
<evidence type="ECO:0000259" key="12">
    <source>
        <dbReference type="PROSITE" id="PS51900"/>
    </source>
</evidence>
<dbReference type="InterPro" id="IPR011010">
    <property type="entry name" value="DNA_brk_join_enz"/>
</dbReference>
<evidence type="ECO:0000313" key="14">
    <source>
        <dbReference type="Proteomes" id="UP000621560"/>
    </source>
</evidence>
<comment type="function">
    <text evidence="10">Site-specific tyrosine recombinase, which acts by catalyzing the cutting and rejoining of the recombining DNA molecules. The XerC-XerD complex is essential to convert dimers of the bacterial chromosome into monomers to permit their segregation at cell division. It also contributes to the segregational stability of plasmids.</text>
</comment>
<feature type="active site" evidence="10">
    <location>
        <position position="146"/>
    </location>
</feature>
<keyword evidence="5 10" id="KW-0159">Chromosome partition</keyword>
<evidence type="ECO:0000256" key="9">
    <source>
        <dbReference type="ARBA" id="ARBA00023306"/>
    </source>
</evidence>
<dbReference type="AlphaFoldDB" id="A0A927BW45"/>
<dbReference type="CDD" id="cd00798">
    <property type="entry name" value="INT_XerDC_C"/>
    <property type="match status" value="1"/>
</dbReference>
<evidence type="ECO:0000256" key="8">
    <source>
        <dbReference type="ARBA" id="ARBA00023172"/>
    </source>
</evidence>
<dbReference type="InterPro" id="IPR023009">
    <property type="entry name" value="Tyrosine_recombinase_XerC/XerD"/>
</dbReference>
<keyword evidence="7 10" id="KW-0238">DNA-binding</keyword>
<feature type="active site" description="O-(3'-phospho-DNA)-tyrosine intermediate" evidence="10">
    <location>
        <position position="277"/>
    </location>
</feature>
<dbReference type="GO" id="GO:0051301">
    <property type="term" value="P:cell division"/>
    <property type="evidence" value="ECO:0007669"/>
    <property type="project" value="UniProtKB-KW"/>
</dbReference>
<dbReference type="InterPro" id="IPR010998">
    <property type="entry name" value="Integrase_recombinase_N"/>
</dbReference>
<name>A0A927BW45_9BACL</name>
<reference evidence="13" key="1">
    <citation type="submission" date="2020-09" db="EMBL/GenBank/DDBJ databases">
        <title>A novel bacterium of genus Paenibacillus, isolated from South China Sea.</title>
        <authorList>
            <person name="Huang H."/>
            <person name="Mo K."/>
            <person name="Hu Y."/>
        </authorList>
    </citation>
    <scope>NUCLEOTIDE SEQUENCE</scope>
    <source>
        <strain evidence="13">IB182496</strain>
    </source>
</reference>
<dbReference type="PANTHER" id="PTHR30349:SF81">
    <property type="entry name" value="TYROSINE RECOMBINASE XERC"/>
    <property type="match status" value="1"/>
</dbReference>
<sequence>MKSELQEFIRHLQAERGLSRNTLESYERDLESFLAYAAAQGLERLDQVHKHHIATYMLELKRKGRAAATMTRCTVSIRGLFQHLVKEGRLVHDPTLAMETPKLERKLPQVLGVAETQRLLEMPVADTPAGLRDRAMLEVLYATGMRVSELIALDTGHVNLQLAYLRCIGSGGRERVIPIGKLAIAALRQYLEAGRPAFARDELPSETFFLNHLGTRMTRQGFWKLMKKYAGEAGIERVITPQTLRHSFAAHLLENGADLRAVQEMLGHSDIATTQIYMQLNKARMKDVYERAHPRAGDASALRS</sequence>
<dbReference type="SUPFAM" id="SSF56349">
    <property type="entry name" value="DNA breaking-rejoining enzymes"/>
    <property type="match status" value="1"/>
</dbReference>
<evidence type="ECO:0000313" key="13">
    <source>
        <dbReference type="EMBL" id="MBD2846830.1"/>
    </source>
</evidence>
<keyword evidence="8 10" id="KW-0233">DNA recombination</keyword>
<dbReference type="GO" id="GO:0003677">
    <property type="term" value="F:DNA binding"/>
    <property type="evidence" value="ECO:0007669"/>
    <property type="project" value="UniProtKB-UniRule"/>
</dbReference>
<feature type="domain" description="Tyr recombinase" evidence="11">
    <location>
        <begin position="106"/>
        <end position="290"/>
    </location>
</feature>
<dbReference type="NCBIfam" id="NF001399">
    <property type="entry name" value="PRK00283.1"/>
    <property type="match status" value="1"/>
</dbReference>
<evidence type="ECO:0000256" key="3">
    <source>
        <dbReference type="ARBA" id="ARBA00022490"/>
    </source>
</evidence>
<keyword evidence="4 10" id="KW-0132">Cell division</keyword>
<dbReference type="Pfam" id="PF00589">
    <property type="entry name" value="Phage_integrase"/>
    <property type="match status" value="1"/>
</dbReference>
<comment type="subunit">
    <text evidence="10">Forms a cyclic heterotetrameric complex composed of two molecules of XerC and two molecules of XerD.</text>
</comment>
<keyword evidence="9 10" id="KW-0131">Cell cycle</keyword>
<dbReference type="Gene3D" id="1.10.150.130">
    <property type="match status" value="1"/>
</dbReference>
<evidence type="ECO:0000259" key="11">
    <source>
        <dbReference type="PROSITE" id="PS51898"/>
    </source>
</evidence>
<protein>
    <recommendedName>
        <fullName evidence="10">Tyrosine recombinase XerC</fullName>
    </recommendedName>
</protein>
<comment type="similarity">
    <text evidence="2">Belongs to the 'phage' integrase family. XerD subfamily.</text>
</comment>
<dbReference type="InterPro" id="IPR004107">
    <property type="entry name" value="Integrase_SAM-like_N"/>
</dbReference>
<dbReference type="GO" id="GO:0007059">
    <property type="term" value="P:chromosome segregation"/>
    <property type="evidence" value="ECO:0007669"/>
    <property type="project" value="UniProtKB-UniRule"/>
</dbReference>
<dbReference type="PROSITE" id="PS51898">
    <property type="entry name" value="TYR_RECOMBINASE"/>
    <property type="match status" value="1"/>
</dbReference>
<dbReference type="InterPro" id="IPR011932">
    <property type="entry name" value="Recomb_XerD"/>
</dbReference>
<dbReference type="GO" id="GO:0005737">
    <property type="term" value="C:cytoplasm"/>
    <property type="evidence" value="ECO:0007669"/>
    <property type="project" value="UniProtKB-SubCell"/>
</dbReference>
<comment type="subcellular location">
    <subcellularLocation>
        <location evidence="1 10">Cytoplasm</location>
    </subcellularLocation>
</comment>
<dbReference type="Gene3D" id="1.10.443.10">
    <property type="entry name" value="Intergrase catalytic core"/>
    <property type="match status" value="1"/>
</dbReference>
<accession>A0A927BW45</accession>
<keyword evidence="6 10" id="KW-0229">DNA integration</keyword>
<dbReference type="Proteomes" id="UP000621560">
    <property type="component" value="Unassembled WGS sequence"/>
</dbReference>
<feature type="domain" description="Core-binding (CB)" evidence="12">
    <location>
        <begin position="1"/>
        <end position="85"/>
    </location>
</feature>
<dbReference type="EMBL" id="JACXIZ010000027">
    <property type="protein sequence ID" value="MBD2846830.1"/>
    <property type="molecule type" value="Genomic_DNA"/>
</dbReference>
<dbReference type="Pfam" id="PF02899">
    <property type="entry name" value="Phage_int_SAM_1"/>
    <property type="match status" value="1"/>
</dbReference>
<dbReference type="InterPro" id="IPR013762">
    <property type="entry name" value="Integrase-like_cat_sf"/>
</dbReference>
<organism evidence="13 14">
    <name type="scientific">Paenibacillus sabuli</name>
    <dbReference type="NCBI Taxonomy" id="2772509"/>
    <lineage>
        <taxon>Bacteria</taxon>
        <taxon>Bacillati</taxon>
        <taxon>Bacillota</taxon>
        <taxon>Bacilli</taxon>
        <taxon>Bacillales</taxon>
        <taxon>Paenibacillaceae</taxon>
        <taxon>Paenibacillus</taxon>
    </lineage>
</organism>
<keyword evidence="14" id="KW-1185">Reference proteome</keyword>
<evidence type="ECO:0000256" key="1">
    <source>
        <dbReference type="ARBA" id="ARBA00004496"/>
    </source>
</evidence>
<dbReference type="SUPFAM" id="SSF47823">
    <property type="entry name" value="lambda integrase-like, N-terminal domain"/>
    <property type="match status" value="1"/>
</dbReference>
<evidence type="ECO:0000256" key="4">
    <source>
        <dbReference type="ARBA" id="ARBA00022618"/>
    </source>
</evidence>
<proteinExistence type="inferred from homology"/>
<comment type="caution">
    <text evidence="13">The sequence shown here is derived from an EMBL/GenBank/DDBJ whole genome shotgun (WGS) entry which is preliminary data.</text>
</comment>
<evidence type="ECO:0000256" key="6">
    <source>
        <dbReference type="ARBA" id="ARBA00022908"/>
    </source>
</evidence>
<evidence type="ECO:0000256" key="5">
    <source>
        <dbReference type="ARBA" id="ARBA00022829"/>
    </source>
</evidence>
<dbReference type="PROSITE" id="PS51900">
    <property type="entry name" value="CB"/>
    <property type="match status" value="1"/>
</dbReference>
<dbReference type="InterPro" id="IPR002104">
    <property type="entry name" value="Integrase_catalytic"/>
</dbReference>
<dbReference type="HAMAP" id="MF_01808">
    <property type="entry name" value="Recomb_XerC_XerD"/>
    <property type="match status" value="1"/>
</dbReference>
<dbReference type="InterPro" id="IPR050090">
    <property type="entry name" value="Tyrosine_recombinase_XerCD"/>
</dbReference>
<keyword evidence="3 10" id="KW-0963">Cytoplasm</keyword>
<evidence type="ECO:0000256" key="7">
    <source>
        <dbReference type="ARBA" id="ARBA00023125"/>
    </source>
</evidence>
<comment type="similarity">
    <text evidence="10">Belongs to the 'phage' integrase family. XerC subfamily.</text>
</comment>
<dbReference type="InterPro" id="IPR044068">
    <property type="entry name" value="CB"/>
</dbReference>
<feature type="active site" evidence="10">
    <location>
        <position position="245"/>
    </location>
</feature>
<comment type="caution">
    <text evidence="10">Lacks conserved residue(s) required for the propagation of feature annotation.</text>
</comment>
<feature type="active site" evidence="10">
    <location>
        <position position="268"/>
    </location>
</feature>
<evidence type="ECO:0000256" key="10">
    <source>
        <dbReference type="HAMAP-Rule" id="MF_01808"/>
    </source>
</evidence>
<evidence type="ECO:0000256" key="2">
    <source>
        <dbReference type="ARBA" id="ARBA00010450"/>
    </source>
</evidence>
<dbReference type="RefSeq" id="WP_190919560.1">
    <property type="nucleotide sequence ID" value="NZ_JACXIZ010000027.1"/>
</dbReference>
<dbReference type="NCBIfam" id="TIGR02225">
    <property type="entry name" value="recomb_XerD"/>
    <property type="match status" value="1"/>
</dbReference>